<proteinExistence type="inferred from homology"/>
<evidence type="ECO:0000256" key="1">
    <source>
        <dbReference type="ARBA" id="ARBA00006484"/>
    </source>
</evidence>
<dbReference type="GO" id="GO:0016491">
    <property type="term" value="F:oxidoreductase activity"/>
    <property type="evidence" value="ECO:0007669"/>
    <property type="project" value="UniProtKB-KW"/>
</dbReference>
<feature type="region of interest" description="Disordered" evidence="5">
    <location>
        <begin position="265"/>
        <end position="285"/>
    </location>
</feature>
<dbReference type="Proteomes" id="UP000660262">
    <property type="component" value="Unassembled WGS sequence"/>
</dbReference>
<evidence type="ECO:0000256" key="2">
    <source>
        <dbReference type="ARBA" id="ARBA00022857"/>
    </source>
</evidence>
<gene>
    <name evidence="6" type="ORF">PPROV_001094400</name>
</gene>
<name>A0A830HXL8_9CHLO</name>
<dbReference type="PRINTS" id="PR00080">
    <property type="entry name" value="SDRFAMILY"/>
</dbReference>
<dbReference type="InterPro" id="IPR002347">
    <property type="entry name" value="SDR_fam"/>
</dbReference>
<evidence type="ECO:0000256" key="3">
    <source>
        <dbReference type="ARBA" id="ARBA00023002"/>
    </source>
</evidence>
<sequence length="285" mass="30807">MSAASSSSSVILVTGANKGIGFALVSALLERDDRAKVVMACRSAARGKQALEELPEAYQARIFMLEMDVASPSSVSQAHKVLAESSDYTPLTGIINNAGVGFGKSVEETCATNFWGTKRVCETFMPLLVDGGRVVNIASASGPNYLSRCGDETRIQQLTDKNVTLDTIEQVYAEGLPSDQLGDAYGFSKSLVNAYTRYLSNKTKTKPQDNIIVNSCTPGYILTDMTRGMGATNDPEKGVKAPMHLLFTEQDSIGRGWYYGSDCARSPLDEYREPGSKPYEDEEGC</sequence>
<dbReference type="Pfam" id="PF00106">
    <property type="entry name" value="adh_short"/>
    <property type="match status" value="1"/>
</dbReference>
<dbReference type="PRINTS" id="PR00081">
    <property type="entry name" value="GDHRDH"/>
</dbReference>
<evidence type="ECO:0000256" key="4">
    <source>
        <dbReference type="RuleBase" id="RU000363"/>
    </source>
</evidence>
<comment type="similarity">
    <text evidence="1 4">Belongs to the short-chain dehydrogenases/reductases (SDR) family.</text>
</comment>
<dbReference type="Gene3D" id="3.40.50.720">
    <property type="entry name" value="NAD(P)-binding Rossmann-like Domain"/>
    <property type="match status" value="1"/>
</dbReference>
<organism evidence="6 7">
    <name type="scientific">Pycnococcus provasolii</name>
    <dbReference type="NCBI Taxonomy" id="41880"/>
    <lineage>
        <taxon>Eukaryota</taxon>
        <taxon>Viridiplantae</taxon>
        <taxon>Chlorophyta</taxon>
        <taxon>Pseudoscourfieldiophyceae</taxon>
        <taxon>Pseudoscourfieldiales</taxon>
        <taxon>Pycnococcaceae</taxon>
        <taxon>Pycnococcus</taxon>
    </lineage>
</organism>
<keyword evidence="3" id="KW-0560">Oxidoreductase</keyword>
<evidence type="ECO:0000313" key="7">
    <source>
        <dbReference type="Proteomes" id="UP000660262"/>
    </source>
</evidence>
<dbReference type="PANTHER" id="PTHR43963">
    <property type="entry name" value="CARBONYL REDUCTASE 1-RELATED"/>
    <property type="match status" value="1"/>
</dbReference>
<comment type="caution">
    <text evidence="6">The sequence shown here is derived from an EMBL/GenBank/DDBJ whole genome shotgun (WGS) entry which is preliminary data.</text>
</comment>
<dbReference type="AlphaFoldDB" id="A0A830HXL8"/>
<keyword evidence="2" id="KW-0521">NADP</keyword>
<evidence type="ECO:0000313" key="6">
    <source>
        <dbReference type="EMBL" id="GHP12216.1"/>
    </source>
</evidence>
<dbReference type="OrthoDB" id="1933717at2759"/>
<keyword evidence="7" id="KW-1185">Reference proteome</keyword>
<dbReference type="EMBL" id="BNJQ01000039">
    <property type="protein sequence ID" value="GHP12216.1"/>
    <property type="molecule type" value="Genomic_DNA"/>
</dbReference>
<reference evidence="6" key="1">
    <citation type="submission" date="2020-10" db="EMBL/GenBank/DDBJ databases">
        <title>Unveiling of a novel bifunctional photoreceptor, Dualchrome1, isolated from a cosmopolitan green alga.</title>
        <authorList>
            <person name="Suzuki S."/>
            <person name="Kawachi M."/>
        </authorList>
    </citation>
    <scope>NUCLEOTIDE SEQUENCE</scope>
    <source>
        <strain evidence="6">NIES 2893</strain>
    </source>
</reference>
<dbReference type="SUPFAM" id="SSF51735">
    <property type="entry name" value="NAD(P)-binding Rossmann-fold domains"/>
    <property type="match status" value="1"/>
</dbReference>
<feature type="compositionally biased region" description="Basic and acidic residues" evidence="5">
    <location>
        <begin position="267"/>
        <end position="279"/>
    </location>
</feature>
<protein>
    <submittedName>
        <fullName evidence="6">Dehydrogenase</fullName>
    </submittedName>
</protein>
<accession>A0A830HXL8</accession>
<dbReference type="InterPro" id="IPR036291">
    <property type="entry name" value="NAD(P)-bd_dom_sf"/>
</dbReference>
<dbReference type="PANTHER" id="PTHR43963:SF6">
    <property type="entry name" value="CHAIN DEHYDROGENASE FAMILY PROTEIN, PUTATIVE (AFU_ORTHOLOGUE AFUA_3G15350)-RELATED"/>
    <property type="match status" value="1"/>
</dbReference>
<evidence type="ECO:0000256" key="5">
    <source>
        <dbReference type="SAM" id="MobiDB-lite"/>
    </source>
</evidence>